<dbReference type="InterPro" id="IPR023296">
    <property type="entry name" value="Glyco_hydro_beta-prop_sf"/>
</dbReference>
<comment type="caution">
    <text evidence="2">The sequence shown here is derived from an EMBL/GenBank/DDBJ whole genome shotgun (WGS) entry which is preliminary data.</text>
</comment>
<organism evidence="2 3">
    <name type="scientific">Candidatus Nealsonbacteria bacterium CG02_land_8_20_14_3_00_40_11</name>
    <dbReference type="NCBI Taxonomy" id="1974700"/>
    <lineage>
        <taxon>Bacteria</taxon>
        <taxon>Candidatus Nealsoniibacteriota</taxon>
    </lineage>
</organism>
<dbReference type="Proteomes" id="UP000230304">
    <property type="component" value="Unassembled WGS sequence"/>
</dbReference>
<dbReference type="SUPFAM" id="SSF75005">
    <property type="entry name" value="Arabinanase/levansucrase/invertase"/>
    <property type="match status" value="1"/>
</dbReference>
<sequence length="313" mass="34123">MNIKILIILIILIGLGIGGFFIFKKEFPSEEKETPLGEEIPPSAEKAEELNLNWQEDAGTRVSDGSVPYVYKLKDGRYRLYYCGAGGILSAVSPDGLTFQKESGVRIAMVFQSGNQESIVCDPTIVELPDGKIRMYYKGSNGSGGPGEALHKIFSAISPDGLDFQKEGLRIDSENTGDGGWASVPEAIRLSDGRIRIYYVSGDFAAGGGIMSAISNDGLNFQKETGARVKGLLLVISLDPRLSPYLPRGIYSYLSQDGLNFENRKVILQKDGAYDPTIIKIDSESYRIYYGEDIGGQLGQPNVVTKSLIGRLK</sequence>
<feature type="transmembrane region" description="Helical" evidence="1">
    <location>
        <begin position="6"/>
        <end position="23"/>
    </location>
</feature>
<gene>
    <name evidence="2" type="ORF">COS26_01840</name>
</gene>
<keyword evidence="1" id="KW-1133">Transmembrane helix</keyword>
<dbReference type="Gene3D" id="2.115.10.20">
    <property type="entry name" value="Glycosyl hydrolase domain, family 43"/>
    <property type="match status" value="1"/>
</dbReference>
<dbReference type="EMBL" id="PEUA01000043">
    <property type="protein sequence ID" value="PIV42577.1"/>
    <property type="molecule type" value="Genomic_DNA"/>
</dbReference>
<dbReference type="AlphaFoldDB" id="A0A2M7D7U4"/>
<name>A0A2M7D7U4_9BACT</name>
<reference evidence="3" key="1">
    <citation type="submission" date="2017-09" db="EMBL/GenBank/DDBJ databases">
        <title>Depth-based differentiation of microbial function through sediment-hosted aquifers and enrichment of novel symbionts in the deep terrestrial subsurface.</title>
        <authorList>
            <person name="Probst A.J."/>
            <person name="Ladd B."/>
            <person name="Jarett J.K."/>
            <person name="Geller-Mcgrath D.E."/>
            <person name="Sieber C.M.K."/>
            <person name="Emerson J.B."/>
            <person name="Anantharaman K."/>
            <person name="Thomas B.C."/>
            <person name="Malmstrom R."/>
            <person name="Stieglmeier M."/>
            <person name="Klingl A."/>
            <person name="Woyke T."/>
            <person name="Ryan C.M."/>
            <person name="Banfield J.F."/>
        </authorList>
    </citation>
    <scope>NUCLEOTIDE SEQUENCE [LARGE SCALE GENOMIC DNA]</scope>
</reference>
<proteinExistence type="predicted"/>
<evidence type="ECO:0000313" key="3">
    <source>
        <dbReference type="Proteomes" id="UP000230304"/>
    </source>
</evidence>
<evidence type="ECO:0008006" key="4">
    <source>
        <dbReference type="Google" id="ProtNLM"/>
    </source>
</evidence>
<keyword evidence="1" id="KW-0812">Transmembrane</keyword>
<evidence type="ECO:0000256" key="1">
    <source>
        <dbReference type="SAM" id="Phobius"/>
    </source>
</evidence>
<keyword evidence="1" id="KW-0472">Membrane</keyword>
<accession>A0A2M7D7U4</accession>
<protein>
    <recommendedName>
        <fullName evidence="4">Glycosyl hydrolase family 32 N-terminal domain-containing protein</fullName>
    </recommendedName>
</protein>
<evidence type="ECO:0000313" key="2">
    <source>
        <dbReference type="EMBL" id="PIV42577.1"/>
    </source>
</evidence>